<dbReference type="KEGG" id="blq:L21SP5_02083"/>
<evidence type="ECO:0000313" key="3">
    <source>
        <dbReference type="EMBL" id="ALO15720.1"/>
    </source>
</evidence>
<dbReference type="Pfam" id="PF17783">
    <property type="entry name" value="WHD_CvfB"/>
    <property type="match status" value="1"/>
</dbReference>
<dbReference type="EMBL" id="CP013118">
    <property type="protein sequence ID" value="ALO15720.1"/>
    <property type="molecule type" value="Genomic_DNA"/>
</dbReference>
<dbReference type="PATRIC" id="fig|1307839.3.peg.2198"/>
<evidence type="ECO:0000256" key="1">
    <source>
        <dbReference type="PIRNR" id="PIRNR012524"/>
    </source>
</evidence>
<protein>
    <recommendedName>
        <fullName evidence="2">S1 motif domain-containing protein</fullName>
    </recommendedName>
</protein>
<dbReference type="SMART" id="SM00316">
    <property type="entry name" value="S1"/>
    <property type="match status" value="3"/>
</dbReference>
<sequence length="284" mass="32844">MQHNLFNMVEIGKYNTLKVVKSVDFGLYLDGEEHGEILLPTRYVPENVNVDDELEVFLYLDSEDRLIATTEKPLAKVGDFALLEAVAVNRFGAFLNWGLPKDLMMPYSEQRHNIEVGEKYFVYVYLDKETNRIVASSKTDKFLDQSPVNYEPGDEVEIFPVFKNSIGYRVLVNEHVWGMIYHDEVFSTVKRGERRKAYVKKVREDQKLDLTLQKPGYTAVEDFSDVLLRYINEHGGSIEITDKSDPETIKKIFNVSKKIFKKAVGKLYKDKKIQIGKDNITLVR</sequence>
<feature type="domain" description="S1 motif" evidence="2">
    <location>
        <begin position="76"/>
        <end position="138"/>
    </location>
</feature>
<dbReference type="InterPro" id="IPR040764">
    <property type="entry name" value="CvfB_WH"/>
</dbReference>
<feature type="domain" description="S1 motif" evidence="2">
    <location>
        <begin position="151"/>
        <end position="213"/>
    </location>
</feature>
<dbReference type="PANTHER" id="PTHR37296:SF1">
    <property type="entry name" value="CONSERVED VIRULENCE FACTOR B"/>
    <property type="match status" value="1"/>
</dbReference>
<dbReference type="STRING" id="1307839.L21SP5_02083"/>
<feature type="domain" description="S1 motif" evidence="2">
    <location>
        <begin position="10"/>
        <end position="71"/>
    </location>
</feature>
<evidence type="ECO:0000313" key="4">
    <source>
        <dbReference type="Proteomes" id="UP000064893"/>
    </source>
</evidence>
<proteinExistence type="inferred from homology"/>
<dbReference type="AlphaFoldDB" id="A0A0S2I057"/>
<gene>
    <name evidence="3" type="ORF">L21SP5_02083</name>
</gene>
<dbReference type="Gene3D" id="1.10.10.10">
    <property type="entry name" value="Winged helix-like DNA-binding domain superfamily/Winged helix DNA-binding domain"/>
    <property type="match status" value="1"/>
</dbReference>
<comment type="similarity">
    <text evidence="1">Belongs to the CvfB family.</text>
</comment>
<dbReference type="PANTHER" id="PTHR37296">
    <property type="entry name" value="CONSERVED VIRULENCE FACTOR B"/>
    <property type="match status" value="1"/>
</dbReference>
<dbReference type="Gene3D" id="2.40.50.140">
    <property type="entry name" value="Nucleic acid-binding proteins"/>
    <property type="match status" value="2"/>
</dbReference>
<dbReference type="Pfam" id="PF13509">
    <property type="entry name" value="S1_2"/>
    <property type="match status" value="2"/>
</dbReference>
<dbReference type="InterPro" id="IPR039566">
    <property type="entry name" value="CvfB_S1_st"/>
</dbReference>
<dbReference type="InterPro" id="IPR036388">
    <property type="entry name" value="WH-like_DNA-bd_sf"/>
</dbReference>
<dbReference type="InterPro" id="IPR003029">
    <property type="entry name" value="S1_domain"/>
</dbReference>
<accession>A0A0S2I057</accession>
<evidence type="ECO:0000259" key="2">
    <source>
        <dbReference type="SMART" id="SM00316"/>
    </source>
</evidence>
<name>A0A0S2I057_9BACT</name>
<organism evidence="3 4">
    <name type="scientific">Salinivirga cyanobacteriivorans</name>
    <dbReference type="NCBI Taxonomy" id="1307839"/>
    <lineage>
        <taxon>Bacteria</taxon>
        <taxon>Pseudomonadati</taxon>
        <taxon>Bacteroidota</taxon>
        <taxon>Bacteroidia</taxon>
        <taxon>Bacteroidales</taxon>
        <taxon>Salinivirgaceae</taxon>
        <taxon>Salinivirga</taxon>
    </lineage>
</organism>
<dbReference type="GO" id="GO:0003676">
    <property type="term" value="F:nucleic acid binding"/>
    <property type="evidence" value="ECO:0007669"/>
    <property type="project" value="InterPro"/>
</dbReference>
<dbReference type="InterPro" id="IPR012340">
    <property type="entry name" value="NA-bd_OB-fold"/>
</dbReference>
<dbReference type="PIRSF" id="PIRSF012524">
    <property type="entry name" value="YitL_S1"/>
    <property type="match status" value="1"/>
</dbReference>
<dbReference type="Proteomes" id="UP000064893">
    <property type="component" value="Chromosome"/>
</dbReference>
<keyword evidence="4" id="KW-1185">Reference proteome</keyword>
<dbReference type="InterPro" id="IPR014464">
    <property type="entry name" value="CvfB_fam"/>
</dbReference>
<reference evidence="3 4" key="1">
    <citation type="submission" date="2015-11" db="EMBL/GenBank/DDBJ databases">
        <title>Description and complete genome sequence of a novel strain predominating in hypersaline microbial mats and representing a new family of the Bacteriodetes phylum.</title>
        <authorList>
            <person name="Spring S."/>
            <person name="Bunk B."/>
            <person name="Sproer C."/>
            <person name="Klenk H.-P."/>
        </authorList>
    </citation>
    <scope>NUCLEOTIDE SEQUENCE [LARGE SCALE GENOMIC DNA]</scope>
    <source>
        <strain evidence="3 4">L21-Spi-D4</strain>
    </source>
</reference>